<organism evidence="9 10">
    <name type="scientific">Apolygus lucorum</name>
    <name type="common">Small green plant bug</name>
    <name type="synonym">Lygocoris lucorum</name>
    <dbReference type="NCBI Taxonomy" id="248454"/>
    <lineage>
        <taxon>Eukaryota</taxon>
        <taxon>Metazoa</taxon>
        <taxon>Ecdysozoa</taxon>
        <taxon>Arthropoda</taxon>
        <taxon>Hexapoda</taxon>
        <taxon>Insecta</taxon>
        <taxon>Pterygota</taxon>
        <taxon>Neoptera</taxon>
        <taxon>Paraneoptera</taxon>
        <taxon>Hemiptera</taxon>
        <taxon>Heteroptera</taxon>
        <taxon>Panheteroptera</taxon>
        <taxon>Cimicomorpha</taxon>
        <taxon>Miridae</taxon>
        <taxon>Mirini</taxon>
        <taxon>Apolygus</taxon>
    </lineage>
</organism>
<evidence type="ECO:0000256" key="1">
    <source>
        <dbReference type="ARBA" id="ARBA00004496"/>
    </source>
</evidence>
<evidence type="ECO:0000256" key="7">
    <source>
        <dbReference type="ARBA" id="ARBA00023274"/>
    </source>
</evidence>
<gene>
    <name evidence="9" type="ORF">GE061_008250</name>
</gene>
<dbReference type="OrthoDB" id="19209at2759"/>
<evidence type="ECO:0000256" key="6">
    <source>
        <dbReference type="ARBA" id="ARBA00023135"/>
    </source>
</evidence>
<dbReference type="SUPFAM" id="SSF54762">
    <property type="entry name" value="Signal recognition particle alu RNA binding heterodimer, SRP9/14"/>
    <property type="match status" value="1"/>
</dbReference>
<reference evidence="9" key="1">
    <citation type="journal article" date="2021" name="Mol. Ecol. Resour.">
        <title>Apolygus lucorum genome provides insights into omnivorousness and mesophyll feeding.</title>
        <authorList>
            <person name="Liu Y."/>
            <person name="Liu H."/>
            <person name="Wang H."/>
            <person name="Huang T."/>
            <person name="Liu B."/>
            <person name="Yang B."/>
            <person name="Yin L."/>
            <person name="Li B."/>
            <person name="Zhang Y."/>
            <person name="Zhang S."/>
            <person name="Jiang F."/>
            <person name="Zhang X."/>
            <person name="Ren Y."/>
            <person name="Wang B."/>
            <person name="Wang S."/>
            <person name="Lu Y."/>
            <person name="Wu K."/>
            <person name="Fan W."/>
            <person name="Wang G."/>
        </authorList>
    </citation>
    <scope>NUCLEOTIDE SEQUENCE</scope>
    <source>
        <strain evidence="9">12Hb</strain>
    </source>
</reference>
<dbReference type="InterPro" id="IPR003210">
    <property type="entry name" value="Signal_recog_particle_SRP14"/>
</dbReference>
<dbReference type="AlphaFoldDB" id="A0A8S9WP31"/>
<name>A0A8S9WP31_APOLU</name>
<evidence type="ECO:0000313" key="10">
    <source>
        <dbReference type="Proteomes" id="UP000466442"/>
    </source>
</evidence>
<keyword evidence="7 8" id="KW-0687">Ribonucleoprotein</keyword>
<sequence length="137" mass="14851">MRVGGGATGGSGGNSVAAGVVIGSDPADLDGARFVEEFLTQLTIMFHDVRTIGSVRLCMKRYDGRTKPTPKDKTKKIPEPAEYLCLLRASTNKKKISTVVHPKDVNKFQLAYCSLLRGNMDGLKKVKKAKPKTKATQ</sequence>
<keyword evidence="4 8" id="KW-0963">Cytoplasm</keyword>
<evidence type="ECO:0000256" key="4">
    <source>
        <dbReference type="ARBA" id="ARBA00022490"/>
    </source>
</evidence>
<keyword evidence="6 8" id="KW-0733">Signal recognition particle</keyword>
<dbReference type="FunFam" id="3.30.720.10:FF:000003">
    <property type="entry name" value="Signal recognition particle 14"/>
    <property type="match status" value="1"/>
</dbReference>
<dbReference type="GO" id="GO:0005786">
    <property type="term" value="C:signal recognition particle, endoplasmic reticulum targeting"/>
    <property type="evidence" value="ECO:0007669"/>
    <property type="project" value="UniProtKB-UniRule"/>
</dbReference>
<dbReference type="GO" id="GO:0030942">
    <property type="term" value="F:endoplasmic reticulum signal peptide binding"/>
    <property type="evidence" value="ECO:0007669"/>
    <property type="project" value="UniProtKB-UniRule"/>
</dbReference>
<evidence type="ECO:0000256" key="8">
    <source>
        <dbReference type="RuleBase" id="RU368100"/>
    </source>
</evidence>
<evidence type="ECO:0000256" key="3">
    <source>
        <dbReference type="ARBA" id="ARBA00017926"/>
    </source>
</evidence>
<evidence type="ECO:0000313" key="9">
    <source>
        <dbReference type="EMBL" id="KAF6198502.1"/>
    </source>
</evidence>
<comment type="similarity">
    <text evidence="2 8">Belongs to the SRP14 family.</text>
</comment>
<comment type="subcellular location">
    <subcellularLocation>
        <location evidence="1 8">Cytoplasm</location>
    </subcellularLocation>
</comment>
<dbReference type="Pfam" id="PF02290">
    <property type="entry name" value="SRP14"/>
    <property type="match status" value="1"/>
</dbReference>
<comment type="subunit">
    <text evidence="8">Heterodimer with SRP9; binds RNA as heterodimer. Component of a signal recognition particle (SRP) complex that consists of a 7SL RNA molecule of 300 nucleotides and six protein subunits: SRP72, SRP68, SRP54, SRP19, SRP14 and SRP9.</text>
</comment>
<keyword evidence="5 8" id="KW-0694">RNA-binding</keyword>
<keyword evidence="10" id="KW-1185">Reference proteome</keyword>
<dbReference type="Proteomes" id="UP000466442">
    <property type="component" value="Linkage Group LG16"/>
</dbReference>
<dbReference type="GO" id="GO:0008312">
    <property type="term" value="F:7S RNA binding"/>
    <property type="evidence" value="ECO:0007669"/>
    <property type="project" value="UniProtKB-UniRule"/>
</dbReference>
<dbReference type="GO" id="GO:0006614">
    <property type="term" value="P:SRP-dependent cotranslational protein targeting to membrane"/>
    <property type="evidence" value="ECO:0007669"/>
    <property type="project" value="UniProtKB-UniRule"/>
</dbReference>
<evidence type="ECO:0000256" key="2">
    <source>
        <dbReference type="ARBA" id="ARBA00010349"/>
    </source>
</evidence>
<comment type="caution">
    <text evidence="9">The sequence shown here is derived from an EMBL/GenBank/DDBJ whole genome shotgun (WGS) entry which is preliminary data.</text>
</comment>
<dbReference type="InterPro" id="IPR009018">
    <property type="entry name" value="Signal_recog_particle_SRP9/14"/>
</dbReference>
<evidence type="ECO:0000256" key="5">
    <source>
        <dbReference type="ARBA" id="ARBA00022884"/>
    </source>
</evidence>
<dbReference type="EMBL" id="WIXP02000016">
    <property type="protein sequence ID" value="KAF6198502.1"/>
    <property type="molecule type" value="Genomic_DNA"/>
</dbReference>
<dbReference type="Gene3D" id="3.30.720.10">
    <property type="entry name" value="Signal recognition particle alu RNA binding heterodimer, srp9/1"/>
    <property type="match status" value="1"/>
</dbReference>
<dbReference type="PANTHER" id="PTHR12013">
    <property type="entry name" value="SIGNAL RECOGNITION PARTICLE 14 KD PROTEIN"/>
    <property type="match status" value="1"/>
</dbReference>
<comment type="function">
    <text evidence="8">Component of the signal recognition particle (SRP) complex, a ribonucleoprotein complex that mediates the cotranslational targeting of secretory and membrane proteins to the endoplasmic reticulum (ER). SRP9 together with SRP14 and the Alu portion of the SRP RNA, constitutes the elongation arrest domain of SRP. The complex of SRP9 and SRP14 is required for SRP RNA binding.</text>
</comment>
<accession>A0A8S9WP31</accession>
<protein>
    <recommendedName>
        <fullName evidence="3 8">Signal recognition particle 14 kDa protein</fullName>
        <shortName evidence="8">SRP14</shortName>
    </recommendedName>
</protein>
<proteinExistence type="inferred from homology"/>